<protein>
    <submittedName>
        <fullName evidence="2">DUF456 domain-containing protein</fullName>
    </submittedName>
</protein>
<evidence type="ECO:0000313" key="2">
    <source>
        <dbReference type="EMBL" id="MFD2834976.1"/>
    </source>
</evidence>
<dbReference type="Pfam" id="PF04306">
    <property type="entry name" value="DUF456"/>
    <property type="match status" value="1"/>
</dbReference>
<feature type="transmembrane region" description="Helical" evidence="1">
    <location>
        <begin position="133"/>
        <end position="156"/>
    </location>
</feature>
<organism evidence="2 3">
    <name type="scientific">Christiangramia antarctica</name>
    <dbReference type="NCBI Taxonomy" id="2058158"/>
    <lineage>
        <taxon>Bacteria</taxon>
        <taxon>Pseudomonadati</taxon>
        <taxon>Bacteroidota</taxon>
        <taxon>Flavobacteriia</taxon>
        <taxon>Flavobacteriales</taxon>
        <taxon>Flavobacteriaceae</taxon>
        <taxon>Christiangramia</taxon>
    </lineage>
</organism>
<dbReference type="Proteomes" id="UP001597438">
    <property type="component" value="Unassembled WGS sequence"/>
</dbReference>
<evidence type="ECO:0000313" key="3">
    <source>
        <dbReference type="Proteomes" id="UP001597438"/>
    </source>
</evidence>
<dbReference type="PANTHER" id="PTHR39165:SF1">
    <property type="entry name" value="DUF456 DOMAIN-CONTAINING PROTEIN"/>
    <property type="match status" value="1"/>
</dbReference>
<evidence type="ECO:0000256" key="1">
    <source>
        <dbReference type="SAM" id="Phobius"/>
    </source>
</evidence>
<feature type="transmembrane region" description="Helical" evidence="1">
    <location>
        <begin position="47"/>
        <end position="69"/>
    </location>
</feature>
<name>A0ABW5X7R1_9FLAO</name>
<keyword evidence="1" id="KW-0472">Membrane</keyword>
<gene>
    <name evidence="2" type="ORF">ACFSYS_16920</name>
</gene>
<dbReference type="RefSeq" id="WP_251740117.1">
    <property type="nucleotide sequence ID" value="NZ_JBHUOJ010000037.1"/>
</dbReference>
<dbReference type="PANTHER" id="PTHR39165">
    <property type="entry name" value="IG HYPOTHETICAL 17883"/>
    <property type="match status" value="1"/>
</dbReference>
<reference evidence="3" key="1">
    <citation type="journal article" date="2019" name="Int. J. Syst. Evol. Microbiol.">
        <title>The Global Catalogue of Microorganisms (GCM) 10K type strain sequencing project: providing services to taxonomists for standard genome sequencing and annotation.</title>
        <authorList>
            <consortium name="The Broad Institute Genomics Platform"/>
            <consortium name="The Broad Institute Genome Sequencing Center for Infectious Disease"/>
            <person name="Wu L."/>
            <person name="Ma J."/>
        </authorList>
    </citation>
    <scope>NUCLEOTIDE SEQUENCE [LARGE SCALE GENOMIC DNA]</scope>
    <source>
        <strain evidence="3">KCTC 52925</strain>
    </source>
</reference>
<sequence>MLTLSLIIISLLLMILGLLGSFLPVLPGVPLSWLGLLLFFFIPLVPFNYWLLGITLLVAILIFILDWIIPAMGTKKFGGSKKGMIGATLGLIAGIFTPIPFAVLIGPFIGAFIGELINRSGSKTAGKAALGSFLGIMASSFMEFVVAFSFFVLYLYQFWSYRGIIF</sequence>
<keyword evidence="3" id="KW-1185">Reference proteome</keyword>
<keyword evidence="1" id="KW-1133">Transmembrane helix</keyword>
<feature type="transmembrane region" description="Helical" evidence="1">
    <location>
        <begin position="7"/>
        <end position="27"/>
    </location>
</feature>
<comment type="caution">
    <text evidence="2">The sequence shown here is derived from an EMBL/GenBank/DDBJ whole genome shotgun (WGS) entry which is preliminary data.</text>
</comment>
<proteinExistence type="predicted"/>
<accession>A0ABW5X7R1</accession>
<dbReference type="EMBL" id="JBHUOJ010000037">
    <property type="protein sequence ID" value="MFD2834976.1"/>
    <property type="molecule type" value="Genomic_DNA"/>
</dbReference>
<dbReference type="InterPro" id="IPR007403">
    <property type="entry name" value="DUF456"/>
</dbReference>
<keyword evidence="1" id="KW-0812">Transmembrane</keyword>
<feature type="transmembrane region" description="Helical" evidence="1">
    <location>
        <begin position="89"/>
        <end position="113"/>
    </location>
</feature>